<organism evidence="2 3">
    <name type="scientific">Veronia nyctiphanis</name>
    <dbReference type="NCBI Taxonomy" id="1278244"/>
    <lineage>
        <taxon>Bacteria</taxon>
        <taxon>Pseudomonadati</taxon>
        <taxon>Pseudomonadota</taxon>
        <taxon>Gammaproteobacteria</taxon>
        <taxon>Vibrionales</taxon>
        <taxon>Vibrionaceae</taxon>
        <taxon>Veronia</taxon>
    </lineage>
</organism>
<comment type="caution">
    <text evidence="2">The sequence shown here is derived from an EMBL/GenBank/DDBJ whole genome shotgun (WGS) entry which is preliminary data.</text>
</comment>
<reference evidence="2 3" key="1">
    <citation type="submission" date="2017-10" db="EMBL/GenBank/DDBJ databases">
        <title>Nyctiphanis sp. nov., isolated from the stomach of the euphausiid Nyctiphanes simplex (Hansen, 1911) in the Gulf of California.</title>
        <authorList>
            <person name="Gomez-Gil B."/>
            <person name="Aguilar-Mendez M."/>
            <person name="Lopez-Cortes A."/>
            <person name="Gomez-Gutierrez J."/>
            <person name="Roque A."/>
            <person name="Lang E."/>
            <person name="Gonzalez-Castillo A."/>
        </authorList>
    </citation>
    <scope>NUCLEOTIDE SEQUENCE [LARGE SCALE GENOMIC DNA]</scope>
    <source>
        <strain evidence="2 3">CAIM 600</strain>
    </source>
</reference>
<name>A0A4Q0YZH1_9GAMM</name>
<protein>
    <submittedName>
        <fullName evidence="2">Uncharacterized protein</fullName>
    </submittedName>
</protein>
<evidence type="ECO:0000256" key="1">
    <source>
        <dbReference type="SAM" id="Phobius"/>
    </source>
</evidence>
<gene>
    <name evidence="2" type="ORF">CS022_02915</name>
</gene>
<feature type="transmembrane region" description="Helical" evidence="1">
    <location>
        <begin position="41"/>
        <end position="63"/>
    </location>
</feature>
<dbReference type="Proteomes" id="UP000290287">
    <property type="component" value="Unassembled WGS sequence"/>
</dbReference>
<dbReference type="EMBL" id="PEIB01000002">
    <property type="protein sequence ID" value="RXJ74541.1"/>
    <property type="molecule type" value="Genomic_DNA"/>
</dbReference>
<dbReference type="RefSeq" id="WP_129121010.1">
    <property type="nucleotide sequence ID" value="NZ_PEIB01000002.1"/>
</dbReference>
<dbReference type="AlphaFoldDB" id="A0A4Q0YZH1"/>
<accession>A0A4Q0YZH1</accession>
<keyword evidence="1" id="KW-0812">Transmembrane</keyword>
<dbReference type="OrthoDB" id="5879670at2"/>
<evidence type="ECO:0000313" key="3">
    <source>
        <dbReference type="Proteomes" id="UP000290287"/>
    </source>
</evidence>
<keyword evidence="1" id="KW-0472">Membrane</keyword>
<proteinExistence type="predicted"/>
<keyword evidence="1" id="KW-1133">Transmembrane helix</keyword>
<sequence>MPLVTCPVCESQVSKKAHACPKCGEPDPVNYHATNRWLGNLFWLLVIAGIGYAGWVYVWPLVVDVFNR</sequence>
<evidence type="ECO:0000313" key="2">
    <source>
        <dbReference type="EMBL" id="RXJ74541.1"/>
    </source>
</evidence>
<keyword evidence="3" id="KW-1185">Reference proteome</keyword>